<evidence type="ECO:0000256" key="1">
    <source>
        <dbReference type="ARBA" id="ARBA00022729"/>
    </source>
</evidence>
<proteinExistence type="predicted"/>
<dbReference type="InterPro" id="IPR000858">
    <property type="entry name" value="S_locus_glycoprot_dom"/>
</dbReference>
<evidence type="ECO:0000313" key="8">
    <source>
        <dbReference type="Proteomes" id="UP001187471"/>
    </source>
</evidence>
<evidence type="ECO:0000256" key="4">
    <source>
        <dbReference type="SAM" id="SignalP"/>
    </source>
</evidence>
<dbReference type="SMART" id="SM00108">
    <property type="entry name" value="B_lectin"/>
    <property type="match status" value="1"/>
</dbReference>
<organism evidence="7 8">
    <name type="scientific">Escallonia rubra</name>
    <dbReference type="NCBI Taxonomy" id="112253"/>
    <lineage>
        <taxon>Eukaryota</taxon>
        <taxon>Viridiplantae</taxon>
        <taxon>Streptophyta</taxon>
        <taxon>Embryophyta</taxon>
        <taxon>Tracheophyta</taxon>
        <taxon>Spermatophyta</taxon>
        <taxon>Magnoliopsida</taxon>
        <taxon>eudicotyledons</taxon>
        <taxon>Gunneridae</taxon>
        <taxon>Pentapetalae</taxon>
        <taxon>asterids</taxon>
        <taxon>campanulids</taxon>
        <taxon>Escalloniales</taxon>
        <taxon>Escalloniaceae</taxon>
        <taxon>Escallonia</taxon>
    </lineage>
</organism>
<evidence type="ECO:0000256" key="2">
    <source>
        <dbReference type="ARBA" id="ARBA00023157"/>
    </source>
</evidence>
<dbReference type="Gene3D" id="3.50.4.10">
    <property type="entry name" value="Hepatocyte Growth Factor"/>
    <property type="match status" value="1"/>
</dbReference>
<dbReference type="EMBL" id="JAVXUO010001000">
    <property type="protein sequence ID" value="KAK2987263.1"/>
    <property type="molecule type" value="Genomic_DNA"/>
</dbReference>
<dbReference type="Pfam" id="PF01453">
    <property type="entry name" value="B_lectin"/>
    <property type="match status" value="1"/>
</dbReference>
<feature type="domain" description="Apple" evidence="6">
    <location>
        <begin position="338"/>
        <end position="420"/>
    </location>
</feature>
<name>A0AA88RL59_9ASTE</name>
<dbReference type="Pfam" id="PF08276">
    <property type="entry name" value="PAN_2"/>
    <property type="match status" value="1"/>
</dbReference>
<evidence type="ECO:0000256" key="3">
    <source>
        <dbReference type="ARBA" id="ARBA00023180"/>
    </source>
</evidence>
<keyword evidence="2" id="KW-1015">Disulfide bond</keyword>
<dbReference type="SUPFAM" id="SSF51110">
    <property type="entry name" value="alpha-D-mannose-specific plant lectins"/>
    <property type="match status" value="1"/>
</dbReference>
<keyword evidence="8" id="KW-1185">Reference proteome</keyword>
<dbReference type="PANTHER" id="PTHR32444:SF89">
    <property type="entry name" value="S GLYCOPROTEIN"/>
    <property type="match status" value="1"/>
</dbReference>
<dbReference type="Proteomes" id="UP001187471">
    <property type="component" value="Unassembled WGS sequence"/>
</dbReference>
<protein>
    <submittedName>
        <fullName evidence="7">Uncharacterized protein</fullName>
    </submittedName>
</protein>
<keyword evidence="1 4" id="KW-0732">Signal</keyword>
<reference evidence="7" key="1">
    <citation type="submission" date="2022-12" db="EMBL/GenBank/DDBJ databases">
        <title>Draft genome assemblies for two species of Escallonia (Escalloniales).</title>
        <authorList>
            <person name="Chanderbali A."/>
            <person name="Dervinis C."/>
            <person name="Anghel I."/>
            <person name="Soltis D."/>
            <person name="Soltis P."/>
            <person name="Zapata F."/>
        </authorList>
    </citation>
    <scope>NUCLEOTIDE SEQUENCE</scope>
    <source>
        <strain evidence="7">UCBG92.1500</strain>
        <tissue evidence="7">Leaf</tissue>
    </source>
</reference>
<feature type="signal peptide" evidence="4">
    <location>
        <begin position="1"/>
        <end position="23"/>
    </location>
</feature>
<dbReference type="PROSITE" id="PS50927">
    <property type="entry name" value="BULB_LECTIN"/>
    <property type="match status" value="1"/>
</dbReference>
<dbReference type="PROSITE" id="PS50948">
    <property type="entry name" value="PAN"/>
    <property type="match status" value="1"/>
</dbReference>
<dbReference type="InterPro" id="IPR003609">
    <property type="entry name" value="Pan_app"/>
</dbReference>
<dbReference type="InterPro" id="IPR001480">
    <property type="entry name" value="Bulb-type_lectin_dom"/>
</dbReference>
<dbReference type="SMART" id="SM00473">
    <property type="entry name" value="PAN_AP"/>
    <property type="match status" value="1"/>
</dbReference>
<dbReference type="FunFam" id="2.90.10.10:FF:000001">
    <property type="entry name" value="G-type lectin S-receptor-like serine/threonine-protein kinase"/>
    <property type="match status" value="1"/>
</dbReference>
<dbReference type="Gene3D" id="2.90.10.10">
    <property type="entry name" value="Bulb-type lectin domain"/>
    <property type="match status" value="1"/>
</dbReference>
<dbReference type="InterPro" id="IPR036426">
    <property type="entry name" value="Bulb-type_lectin_dom_sf"/>
</dbReference>
<dbReference type="CDD" id="cd00028">
    <property type="entry name" value="B_lectin"/>
    <property type="match status" value="1"/>
</dbReference>
<sequence length="576" mass="64419">MKSTTTIFSFFTSLVIFPILATALDTITPAQALTHNQTIISSGEVFELGFFSPGNSRWYVGIWYKNTPNKTIIWVANRDHPLTRPSGILHIAINGNIVLSDQTSNTLLWSSNTTQAFNTVAQLLDSGNFVLRREDDEVSEDYLWQSFDYPTDTLLPGMKLGWDSKTGLNRYLTSWRSSNDPATGDYTFKLDTQGFPEVFLMKKAVRLYRSGPWNGLRFSGVPEMKPLYFINFYFVMNPDEICYSFELTNSSLYSRLVMEHIGLLKRFTWIETSNVWNSFWYAPKDQCDDYKECGVYGICDNNLSPVCKCAKGFEPNNQQAWSLRDGSSGCVRKNKLSCGGDGFLALKNMKLPESSQAFLDRSVGIEECGKMCRQNCSCMAYSSLNITEGGSGCVIWGGDLVDMRQYAVAEGGQDLYVRVAASDSDSDLVWQQPFGRADDQEKKEKNEAAGVRGEERLLERDDSTTAAWWLVIATMTSRQIHGGSLRCYGRSCKGATRDSFVVALQRQICSRRWCDSGVCPVWYRSMGHYHGGSTRHHGSGDVGPDQRRCGDVDAAGATNHGDNGFVRCGSRLPLLA</sequence>
<comment type="caution">
    <text evidence="7">The sequence shown here is derived from an EMBL/GenBank/DDBJ whole genome shotgun (WGS) entry which is preliminary data.</text>
</comment>
<dbReference type="GO" id="GO:0048544">
    <property type="term" value="P:recognition of pollen"/>
    <property type="evidence" value="ECO:0007669"/>
    <property type="project" value="InterPro"/>
</dbReference>
<feature type="domain" description="Bulb-type lectin" evidence="5">
    <location>
        <begin position="24"/>
        <end position="144"/>
    </location>
</feature>
<dbReference type="AlphaFoldDB" id="A0AA88RL59"/>
<evidence type="ECO:0000259" key="5">
    <source>
        <dbReference type="PROSITE" id="PS50927"/>
    </source>
</evidence>
<keyword evidence="3" id="KW-0325">Glycoprotein</keyword>
<dbReference type="CDD" id="cd01098">
    <property type="entry name" value="PAN_AP_plant"/>
    <property type="match status" value="1"/>
</dbReference>
<dbReference type="Pfam" id="PF00954">
    <property type="entry name" value="S_locus_glycop"/>
    <property type="match status" value="1"/>
</dbReference>
<gene>
    <name evidence="7" type="ORF">RJ640_017566</name>
</gene>
<evidence type="ECO:0000313" key="7">
    <source>
        <dbReference type="EMBL" id="KAK2987263.1"/>
    </source>
</evidence>
<evidence type="ECO:0000259" key="6">
    <source>
        <dbReference type="PROSITE" id="PS50948"/>
    </source>
</evidence>
<dbReference type="PANTHER" id="PTHR32444">
    <property type="entry name" value="BULB-TYPE LECTIN DOMAIN-CONTAINING PROTEIN"/>
    <property type="match status" value="1"/>
</dbReference>
<feature type="chain" id="PRO_5041674452" evidence="4">
    <location>
        <begin position="24"/>
        <end position="576"/>
    </location>
</feature>
<accession>A0AA88RL59</accession>